<organism evidence="2 3">
    <name type="scientific">Linum trigynum</name>
    <dbReference type="NCBI Taxonomy" id="586398"/>
    <lineage>
        <taxon>Eukaryota</taxon>
        <taxon>Viridiplantae</taxon>
        <taxon>Streptophyta</taxon>
        <taxon>Embryophyta</taxon>
        <taxon>Tracheophyta</taxon>
        <taxon>Spermatophyta</taxon>
        <taxon>Magnoliopsida</taxon>
        <taxon>eudicotyledons</taxon>
        <taxon>Gunneridae</taxon>
        <taxon>Pentapetalae</taxon>
        <taxon>rosids</taxon>
        <taxon>fabids</taxon>
        <taxon>Malpighiales</taxon>
        <taxon>Linaceae</taxon>
        <taxon>Linum</taxon>
    </lineage>
</organism>
<evidence type="ECO:0000313" key="2">
    <source>
        <dbReference type="EMBL" id="CAL1371289.1"/>
    </source>
</evidence>
<dbReference type="AlphaFoldDB" id="A0AAV2DBN2"/>
<name>A0AAV2DBN2_9ROSI</name>
<sequence>MQSNDSTKVGVPHRRCPSENIVVDAVPLRQIAPAHSNDDGLCHLSRESLIQLRKTRVTGSGGGGKVAEKQKQPPKGEIGKMKGNEPELDLKGVEKLIPNSESKPSKKIMSPGNRLK</sequence>
<protein>
    <submittedName>
        <fullName evidence="2">Uncharacterized protein</fullName>
    </submittedName>
</protein>
<evidence type="ECO:0000256" key="1">
    <source>
        <dbReference type="SAM" id="MobiDB-lite"/>
    </source>
</evidence>
<feature type="region of interest" description="Disordered" evidence="1">
    <location>
        <begin position="56"/>
        <end position="116"/>
    </location>
</feature>
<gene>
    <name evidence="2" type="ORF">LTRI10_LOCUS13364</name>
</gene>
<evidence type="ECO:0000313" key="3">
    <source>
        <dbReference type="Proteomes" id="UP001497516"/>
    </source>
</evidence>
<reference evidence="2 3" key="1">
    <citation type="submission" date="2024-04" db="EMBL/GenBank/DDBJ databases">
        <authorList>
            <person name="Fracassetti M."/>
        </authorList>
    </citation>
    <scope>NUCLEOTIDE SEQUENCE [LARGE SCALE GENOMIC DNA]</scope>
</reference>
<feature type="compositionally biased region" description="Basic and acidic residues" evidence="1">
    <location>
        <begin position="77"/>
        <end position="94"/>
    </location>
</feature>
<proteinExistence type="predicted"/>
<dbReference type="EMBL" id="OZ034815">
    <property type="protein sequence ID" value="CAL1371289.1"/>
    <property type="molecule type" value="Genomic_DNA"/>
</dbReference>
<keyword evidence="3" id="KW-1185">Reference proteome</keyword>
<accession>A0AAV2DBN2</accession>
<dbReference type="Proteomes" id="UP001497516">
    <property type="component" value="Chromosome 2"/>
</dbReference>